<keyword evidence="3" id="KW-1185">Reference proteome</keyword>
<evidence type="ECO:0000313" key="3">
    <source>
        <dbReference type="Proteomes" id="UP000624325"/>
    </source>
</evidence>
<proteinExistence type="predicted"/>
<organism evidence="2 3">
    <name type="scientific">Asanoa iriomotensis</name>
    <dbReference type="NCBI Taxonomy" id="234613"/>
    <lineage>
        <taxon>Bacteria</taxon>
        <taxon>Bacillati</taxon>
        <taxon>Actinomycetota</taxon>
        <taxon>Actinomycetes</taxon>
        <taxon>Micromonosporales</taxon>
        <taxon>Micromonosporaceae</taxon>
        <taxon>Asanoa</taxon>
    </lineage>
</organism>
<accession>A0ABQ4CBN6</accession>
<sequence length="70" mass="7576">MYLFLFLSVIFSVTIALALCVRTVALDQPMPQFQTQVVVGALWVSLSVAVVLPATVLVKDAWRALAVTSP</sequence>
<keyword evidence="1" id="KW-0472">Membrane</keyword>
<dbReference type="EMBL" id="BONC01000062">
    <property type="protein sequence ID" value="GIF60185.1"/>
    <property type="molecule type" value="Genomic_DNA"/>
</dbReference>
<evidence type="ECO:0000313" key="2">
    <source>
        <dbReference type="EMBL" id="GIF60185.1"/>
    </source>
</evidence>
<keyword evidence="1" id="KW-1133">Transmembrane helix</keyword>
<dbReference type="Proteomes" id="UP000624325">
    <property type="component" value="Unassembled WGS sequence"/>
</dbReference>
<name>A0ABQ4CBN6_9ACTN</name>
<reference evidence="2 3" key="1">
    <citation type="submission" date="2021-01" db="EMBL/GenBank/DDBJ databases">
        <title>Whole genome shotgun sequence of Asanoa iriomotensis NBRC 100142.</title>
        <authorList>
            <person name="Komaki H."/>
            <person name="Tamura T."/>
        </authorList>
    </citation>
    <scope>NUCLEOTIDE SEQUENCE [LARGE SCALE GENOMIC DNA]</scope>
    <source>
        <strain evidence="2 3">NBRC 100142</strain>
    </source>
</reference>
<protein>
    <submittedName>
        <fullName evidence="2">Uncharacterized protein</fullName>
    </submittedName>
</protein>
<evidence type="ECO:0000256" key="1">
    <source>
        <dbReference type="SAM" id="Phobius"/>
    </source>
</evidence>
<comment type="caution">
    <text evidence="2">The sequence shown here is derived from an EMBL/GenBank/DDBJ whole genome shotgun (WGS) entry which is preliminary data.</text>
</comment>
<gene>
    <name evidence="2" type="ORF">Air01nite_62800</name>
</gene>
<dbReference type="RefSeq" id="WP_203707006.1">
    <property type="nucleotide sequence ID" value="NZ_BAAALU010000006.1"/>
</dbReference>
<feature type="transmembrane region" description="Helical" evidence="1">
    <location>
        <begin position="35"/>
        <end position="58"/>
    </location>
</feature>
<keyword evidence="1" id="KW-0812">Transmembrane</keyword>